<dbReference type="GO" id="GO:0016887">
    <property type="term" value="F:ATP hydrolysis activity"/>
    <property type="evidence" value="ECO:0007669"/>
    <property type="project" value="InterPro"/>
</dbReference>
<dbReference type="Proteomes" id="UP000313359">
    <property type="component" value="Unassembled WGS sequence"/>
</dbReference>
<evidence type="ECO:0000256" key="6">
    <source>
        <dbReference type="SAM" id="MobiDB-lite"/>
    </source>
</evidence>
<dbReference type="Pfam" id="PF17862">
    <property type="entry name" value="AAA_lid_3"/>
    <property type="match status" value="1"/>
</dbReference>
<keyword evidence="3" id="KW-1000">Mitochondrion outer membrane</keyword>
<keyword evidence="4" id="KW-0067">ATP-binding</keyword>
<keyword evidence="5" id="KW-0496">Mitochondrion</keyword>
<feature type="region of interest" description="Disordered" evidence="6">
    <location>
        <begin position="651"/>
        <end position="673"/>
    </location>
</feature>
<feature type="compositionally biased region" description="Low complexity" evidence="6">
    <location>
        <begin position="996"/>
        <end position="1010"/>
    </location>
</feature>
<sequence length="1105" mass="120480">MRSHLLARRTRSLVKTLPNYHRAPISSTQALRYPRKDRVPSQSTPRLTRRAISSEPPISEPQEASASAPPPPQDPPPNADPPPLEDAEEKPKRRGRAPSVSVKETENIQLPVLPAGLKILWTPEDGSNDTAPSSSPNTTLPPPEIFDEALHNLHIALNPQTQHRATYSSGTGPLVEPTLALYCPIEGGDCILDETVREMARQMGADVVVLDAVQLAAGECGHFGKAASALQLPHNPLHFPSSSSRDTHRPMNGRDGEEEDEEPPQPFFMSPIVHVMTATPRRTTRIEAAPRSTPMIKLKSFFDEVINISPPRPQAGIAEELPPIPLRRPRIIYIKDYPTLAPSSSVWYPALLAAVRQRRQGALTRTTSPVANPTAIVFGISPSFMVPEGASRAPSPSMQGNNLTSSRSIGSSGSTALKSQNEYGEDSSSEKAREKRIQRRLKRWARGNAEDLPRLFAASEESTEGDGSTGRPNVVVLGQEGFSGLSPFLGSAFSRALAGRSYGSPGSDNRLGFYRTSLIFPTVRSLPQEHESRMARRREVNELVMRMGVAQVGGVLGQLEDVPDAVEESTEGGEHDKTRAQLWEYWGRTVEVWPNVQRIADRAVGSVMAASGAHLPSNRSLDPTPVPWSAVFDAWAADRSTQDLWKTLFATPPSGKLPRENEEEERAEVEDEADADEIIEKLRRNPDLDEHEQRLLGCIVDTASITTTFNQVHLPPHTIDSIRTMVSLPLLHPGAFQHGILKEHSMTGCLLFGPPGTGKTLVVRALAKEAGCRMLVVSPSDIMDMYVGEGEKLVRAVFSLARRLSPCVVFIDELDALFGARLSRESGNSLAHRGVITEFMQEMDGLKSSKESNVIVIGATNRPFDLDDAVLRRLPRRLLVDLPGEKEREEILKILLRDETLADDVDLKQLAKKTESFSGSDLKHLCVSAALDAVKERVTVPWRQTTATSPTPPIADEVKPVEDGPESQSSSEPLEAHGSTGGASVTPENAAREQPASTATTGTASAASTSQEPSAEISHVRSLAWRNFEQALKEITPSASESLGSLAELRKWNDEFGEGRRTKKRQVWGKDRFGFTVPALEIAPSEGKIEPGIVTPVSPPSNPAS</sequence>
<dbReference type="GO" id="GO:0005741">
    <property type="term" value="C:mitochondrial outer membrane"/>
    <property type="evidence" value="ECO:0007669"/>
    <property type="project" value="UniProtKB-SubCell"/>
</dbReference>
<proteinExistence type="predicted"/>
<feature type="compositionally biased region" description="Basic and acidic residues" evidence="6">
    <location>
        <begin position="245"/>
        <end position="255"/>
    </location>
</feature>
<dbReference type="PROSITE" id="PS00674">
    <property type="entry name" value="AAA"/>
    <property type="match status" value="1"/>
</dbReference>
<feature type="compositionally biased region" description="Acidic residues" evidence="6">
    <location>
        <begin position="661"/>
        <end position="673"/>
    </location>
</feature>
<dbReference type="PANTHER" id="PTHR45644">
    <property type="entry name" value="AAA ATPASE, PUTATIVE (AFU_ORTHOLOGUE AFUA_2G12920)-RELATED-RELATED"/>
    <property type="match status" value="1"/>
</dbReference>
<dbReference type="SUPFAM" id="SSF52540">
    <property type="entry name" value="P-loop containing nucleoside triphosphate hydrolases"/>
    <property type="match status" value="1"/>
</dbReference>
<keyword evidence="9" id="KW-1185">Reference proteome</keyword>
<feature type="domain" description="AAA+ ATPase" evidence="7">
    <location>
        <begin position="745"/>
        <end position="884"/>
    </location>
</feature>
<evidence type="ECO:0000256" key="2">
    <source>
        <dbReference type="ARBA" id="ARBA00022741"/>
    </source>
</evidence>
<dbReference type="EMBL" id="ML122251">
    <property type="protein sequence ID" value="RPD66259.1"/>
    <property type="molecule type" value="Genomic_DNA"/>
</dbReference>
<dbReference type="InterPro" id="IPR003959">
    <property type="entry name" value="ATPase_AAA_core"/>
</dbReference>
<evidence type="ECO:0000256" key="3">
    <source>
        <dbReference type="ARBA" id="ARBA00022787"/>
    </source>
</evidence>
<evidence type="ECO:0000256" key="5">
    <source>
        <dbReference type="ARBA" id="ARBA00023128"/>
    </source>
</evidence>
<evidence type="ECO:0000313" key="8">
    <source>
        <dbReference type="EMBL" id="RPD66259.1"/>
    </source>
</evidence>
<dbReference type="InterPro" id="IPR041569">
    <property type="entry name" value="AAA_lid_3"/>
</dbReference>
<dbReference type="InterPro" id="IPR027417">
    <property type="entry name" value="P-loop_NTPase"/>
</dbReference>
<dbReference type="SMART" id="SM00382">
    <property type="entry name" value="AAA"/>
    <property type="match status" value="1"/>
</dbReference>
<accession>A0A5C2ST58</accession>
<dbReference type="InterPro" id="IPR003960">
    <property type="entry name" value="ATPase_AAA_CS"/>
</dbReference>
<keyword evidence="3" id="KW-0472">Membrane</keyword>
<protein>
    <submittedName>
        <fullName evidence="8">AAA-domain-containing protein</fullName>
    </submittedName>
</protein>
<evidence type="ECO:0000259" key="7">
    <source>
        <dbReference type="SMART" id="SM00382"/>
    </source>
</evidence>
<feature type="region of interest" description="Disordered" evidence="6">
    <location>
        <begin position="233"/>
        <end position="267"/>
    </location>
</feature>
<dbReference type="InterPro" id="IPR003593">
    <property type="entry name" value="AAA+_ATPase"/>
</dbReference>
<dbReference type="GO" id="GO:0005524">
    <property type="term" value="F:ATP binding"/>
    <property type="evidence" value="ECO:0007669"/>
    <property type="project" value="UniProtKB-KW"/>
</dbReference>
<feature type="compositionally biased region" description="Polar residues" evidence="6">
    <location>
        <begin position="394"/>
        <end position="404"/>
    </location>
</feature>
<evidence type="ECO:0000256" key="4">
    <source>
        <dbReference type="ARBA" id="ARBA00022840"/>
    </source>
</evidence>
<dbReference type="AlphaFoldDB" id="A0A5C2ST58"/>
<dbReference type="Gene3D" id="1.10.8.60">
    <property type="match status" value="1"/>
</dbReference>
<dbReference type="Gene3D" id="3.40.50.300">
    <property type="entry name" value="P-loop containing nucleotide triphosphate hydrolases"/>
    <property type="match status" value="1"/>
</dbReference>
<evidence type="ECO:0000313" key="9">
    <source>
        <dbReference type="Proteomes" id="UP000313359"/>
    </source>
</evidence>
<keyword evidence="2" id="KW-0547">Nucleotide-binding</keyword>
<dbReference type="STRING" id="1328759.A0A5C2ST58"/>
<feature type="compositionally biased region" description="Low complexity" evidence="6">
    <location>
        <begin position="51"/>
        <end position="67"/>
    </location>
</feature>
<dbReference type="PANTHER" id="PTHR45644:SF56">
    <property type="entry name" value="AAA ATPASE, PUTATIVE (AFU_ORTHOLOGUE AFUA_2G12920)-RELATED"/>
    <property type="match status" value="1"/>
</dbReference>
<name>A0A5C2ST58_9APHY</name>
<dbReference type="Pfam" id="PF00004">
    <property type="entry name" value="AAA"/>
    <property type="match status" value="1"/>
</dbReference>
<feature type="region of interest" description="Disordered" evidence="6">
    <location>
        <begin position="25"/>
        <end position="107"/>
    </location>
</feature>
<dbReference type="OrthoDB" id="39734at2759"/>
<feature type="compositionally biased region" description="Low complexity" evidence="6">
    <location>
        <begin position="405"/>
        <end position="414"/>
    </location>
</feature>
<feature type="region of interest" description="Disordered" evidence="6">
    <location>
        <begin position="388"/>
        <end position="434"/>
    </location>
</feature>
<organism evidence="8 9">
    <name type="scientific">Lentinus tigrinus ALCF2SS1-6</name>
    <dbReference type="NCBI Taxonomy" id="1328759"/>
    <lineage>
        <taxon>Eukaryota</taxon>
        <taxon>Fungi</taxon>
        <taxon>Dikarya</taxon>
        <taxon>Basidiomycota</taxon>
        <taxon>Agaricomycotina</taxon>
        <taxon>Agaricomycetes</taxon>
        <taxon>Polyporales</taxon>
        <taxon>Polyporaceae</taxon>
        <taxon>Lentinus</taxon>
    </lineage>
</organism>
<gene>
    <name evidence="8" type="ORF">L227DRAFT_517576</name>
</gene>
<feature type="compositionally biased region" description="Pro residues" evidence="6">
    <location>
        <begin position="68"/>
        <end position="82"/>
    </location>
</feature>
<evidence type="ECO:0000256" key="1">
    <source>
        <dbReference type="ARBA" id="ARBA00004572"/>
    </source>
</evidence>
<feature type="region of interest" description="Disordered" evidence="6">
    <location>
        <begin position="942"/>
        <end position="1015"/>
    </location>
</feature>
<reference evidence="8" key="1">
    <citation type="journal article" date="2018" name="Genome Biol. Evol.">
        <title>Genomics and development of Lentinus tigrinus, a white-rot wood-decaying mushroom with dimorphic fruiting bodies.</title>
        <authorList>
            <person name="Wu B."/>
            <person name="Xu Z."/>
            <person name="Knudson A."/>
            <person name="Carlson A."/>
            <person name="Chen N."/>
            <person name="Kovaka S."/>
            <person name="LaButti K."/>
            <person name="Lipzen A."/>
            <person name="Pennachio C."/>
            <person name="Riley R."/>
            <person name="Schakwitz W."/>
            <person name="Umezawa K."/>
            <person name="Ohm R.A."/>
            <person name="Grigoriev I.V."/>
            <person name="Nagy L.G."/>
            <person name="Gibbons J."/>
            <person name="Hibbett D."/>
        </authorList>
    </citation>
    <scope>NUCLEOTIDE SEQUENCE [LARGE SCALE GENOMIC DNA]</scope>
    <source>
        <strain evidence="8">ALCF2SS1-6</strain>
    </source>
</reference>
<dbReference type="InterPro" id="IPR051701">
    <property type="entry name" value="Mito_OM_Translocase_MSP1"/>
</dbReference>
<feature type="region of interest" description="Disordered" evidence="6">
    <location>
        <begin position="120"/>
        <end position="141"/>
    </location>
</feature>
<comment type="subcellular location">
    <subcellularLocation>
        <location evidence="1">Mitochondrion outer membrane</location>
        <topology evidence="1">Single-pass membrane protein</topology>
    </subcellularLocation>
</comment>